<organism evidence="9 11">
    <name type="scientific">Capnocytophaga catalasegens</name>
    <dbReference type="NCBI Taxonomy" id="1004260"/>
    <lineage>
        <taxon>Bacteria</taxon>
        <taxon>Pseudomonadati</taxon>
        <taxon>Bacteroidota</taxon>
        <taxon>Flavobacteriia</taxon>
        <taxon>Flavobacteriales</taxon>
        <taxon>Flavobacteriaceae</taxon>
        <taxon>Capnocytophaga</taxon>
    </lineage>
</organism>
<dbReference type="SUPFAM" id="SSF50249">
    <property type="entry name" value="Nucleic acid-binding proteins"/>
    <property type="match status" value="1"/>
</dbReference>
<dbReference type="PANTHER" id="PTHR33991">
    <property type="entry name" value="DNA REPAIR PROTEIN RECO"/>
    <property type="match status" value="1"/>
</dbReference>
<dbReference type="Gene3D" id="1.20.1440.120">
    <property type="entry name" value="Recombination protein O, C-terminal domain"/>
    <property type="match status" value="1"/>
</dbReference>
<gene>
    <name evidence="7 9" type="primary">recO</name>
    <name evidence="9" type="ORF">RCZ15_04290</name>
    <name evidence="10" type="ORF">RCZ16_19560</name>
</gene>
<dbReference type="EMBL" id="BQKB01000043">
    <property type="protein sequence ID" value="GJM53640.1"/>
    <property type="molecule type" value="Genomic_DNA"/>
</dbReference>
<evidence type="ECO:0000256" key="6">
    <source>
        <dbReference type="ARBA" id="ARBA00033409"/>
    </source>
</evidence>
<dbReference type="GO" id="GO:0006310">
    <property type="term" value="P:DNA recombination"/>
    <property type="evidence" value="ECO:0007669"/>
    <property type="project" value="UniProtKB-UniRule"/>
</dbReference>
<dbReference type="InterPro" id="IPR022572">
    <property type="entry name" value="DNA_rep/recomb_RecO_N"/>
</dbReference>
<protein>
    <recommendedName>
        <fullName evidence="2 7">DNA repair protein RecO</fullName>
    </recommendedName>
    <alternativeName>
        <fullName evidence="6 7">Recombination protein O</fullName>
    </alternativeName>
</protein>
<evidence type="ECO:0000313" key="9">
    <source>
        <dbReference type="EMBL" id="GJM49454.1"/>
    </source>
</evidence>
<dbReference type="HAMAP" id="MF_00201">
    <property type="entry name" value="RecO"/>
    <property type="match status" value="1"/>
</dbReference>
<evidence type="ECO:0000256" key="2">
    <source>
        <dbReference type="ARBA" id="ARBA00021310"/>
    </source>
</evidence>
<sequence length="238" mass="28501">MIKTKAIVISSLKYQETSLIVKCYTQETGVQSYLLKGILKNNKNGLKSAYFQPLMQLDMIASCRKKGALEYIKEVKINYHYQRMYVDMVKNAVAFFLSEISYAILTEEYKDEQLFAFFEKYLQWYDNSAFSANFHLKFLIDLTQFLGFFPDMLSSRNHYFDVEEGIFVQEQNGHYLLDKVNTEIFKAFIFRELNEIDTIYLHREQRNKLLEAILKYYQWHLPNFHIPKSWEILRTIFN</sequence>
<dbReference type="Pfam" id="PF11967">
    <property type="entry name" value="RecO_N"/>
    <property type="match status" value="1"/>
</dbReference>
<evidence type="ECO:0000259" key="8">
    <source>
        <dbReference type="Pfam" id="PF11967"/>
    </source>
</evidence>
<dbReference type="NCBIfam" id="TIGR00613">
    <property type="entry name" value="reco"/>
    <property type="match status" value="1"/>
</dbReference>
<keyword evidence="5 7" id="KW-0234">DNA repair</keyword>
<accession>A0AAV5AQ36</accession>
<dbReference type="Proteomes" id="UP001207736">
    <property type="component" value="Unassembled WGS sequence"/>
</dbReference>
<evidence type="ECO:0000256" key="3">
    <source>
        <dbReference type="ARBA" id="ARBA00022763"/>
    </source>
</evidence>
<dbReference type="InterPro" id="IPR042242">
    <property type="entry name" value="RecO_C"/>
</dbReference>
<evidence type="ECO:0000256" key="1">
    <source>
        <dbReference type="ARBA" id="ARBA00007452"/>
    </source>
</evidence>
<proteinExistence type="inferred from homology"/>
<dbReference type="InterPro" id="IPR003717">
    <property type="entry name" value="RecO"/>
</dbReference>
<dbReference type="GO" id="GO:0006302">
    <property type="term" value="P:double-strand break repair"/>
    <property type="evidence" value="ECO:0007669"/>
    <property type="project" value="TreeGrafter"/>
</dbReference>
<comment type="function">
    <text evidence="7">Involved in DNA repair and RecF pathway recombination.</text>
</comment>
<dbReference type="GO" id="GO:0043590">
    <property type="term" value="C:bacterial nucleoid"/>
    <property type="evidence" value="ECO:0007669"/>
    <property type="project" value="TreeGrafter"/>
</dbReference>
<dbReference type="Pfam" id="PF02565">
    <property type="entry name" value="RecO_C"/>
    <property type="match status" value="1"/>
</dbReference>
<evidence type="ECO:0000313" key="12">
    <source>
        <dbReference type="Proteomes" id="UP001208692"/>
    </source>
</evidence>
<dbReference type="InterPro" id="IPR012340">
    <property type="entry name" value="NA-bd_OB-fold"/>
</dbReference>
<keyword evidence="3 7" id="KW-0227">DNA damage</keyword>
<dbReference type="InterPro" id="IPR037278">
    <property type="entry name" value="ARFGAP/RecO"/>
</dbReference>
<evidence type="ECO:0000256" key="5">
    <source>
        <dbReference type="ARBA" id="ARBA00023204"/>
    </source>
</evidence>
<name>A0AAV5AQ36_9FLAO</name>
<dbReference type="AlphaFoldDB" id="A0AAV5AQ36"/>
<dbReference type="PANTHER" id="PTHR33991:SF1">
    <property type="entry name" value="DNA REPAIR PROTEIN RECO"/>
    <property type="match status" value="1"/>
</dbReference>
<evidence type="ECO:0000313" key="10">
    <source>
        <dbReference type="EMBL" id="GJM53640.1"/>
    </source>
</evidence>
<keyword evidence="12" id="KW-1185">Reference proteome</keyword>
<dbReference type="Gene3D" id="2.40.50.140">
    <property type="entry name" value="Nucleic acid-binding proteins"/>
    <property type="match status" value="1"/>
</dbReference>
<comment type="similarity">
    <text evidence="1 7">Belongs to the RecO family.</text>
</comment>
<dbReference type="EMBL" id="BQKA01000007">
    <property type="protein sequence ID" value="GJM49454.1"/>
    <property type="molecule type" value="Genomic_DNA"/>
</dbReference>
<dbReference type="RefSeq" id="WP_264847328.1">
    <property type="nucleotide sequence ID" value="NZ_BPMA01000052.1"/>
</dbReference>
<keyword evidence="4 7" id="KW-0233">DNA recombination</keyword>
<feature type="domain" description="DNA replication/recombination mediator RecO N-terminal" evidence="8">
    <location>
        <begin position="1"/>
        <end position="77"/>
    </location>
</feature>
<evidence type="ECO:0000256" key="7">
    <source>
        <dbReference type="HAMAP-Rule" id="MF_00201"/>
    </source>
</evidence>
<dbReference type="Proteomes" id="UP001208692">
    <property type="component" value="Unassembled WGS sequence"/>
</dbReference>
<dbReference type="SUPFAM" id="SSF57863">
    <property type="entry name" value="ArfGap/RecO-like zinc finger"/>
    <property type="match status" value="1"/>
</dbReference>
<comment type="caution">
    <text evidence="9">The sequence shown here is derived from an EMBL/GenBank/DDBJ whole genome shotgun (WGS) entry which is preliminary data.</text>
</comment>
<evidence type="ECO:0000313" key="11">
    <source>
        <dbReference type="Proteomes" id="UP001207736"/>
    </source>
</evidence>
<reference evidence="9 12" key="1">
    <citation type="submission" date="2021-11" db="EMBL/GenBank/DDBJ databases">
        <title>Draft genome sequence of Capnocytophaga sp. strain KC07075 isolated from cat oral cavity.</title>
        <authorList>
            <person name="Suzuki M."/>
            <person name="Imaoka K."/>
            <person name="Kimura M."/>
            <person name="Morikawa S."/>
            <person name="Maeda K."/>
        </authorList>
    </citation>
    <scope>NUCLEOTIDE SEQUENCE</scope>
    <source>
        <strain evidence="9">KC07075</strain>
        <strain evidence="10 12">KC07079</strain>
    </source>
</reference>
<evidence type="ECO:0000256" key="4">
    <source>
        <dbReference type="ARBA" id="ARBA00023172"/>
    </source>
</evidence>